<reference evidence="2" key="1">
    <citation type="journal article" date="2022" name="bioRxiv">
        <title>Sequencing and chromosome-scale assembly of the giantPleurodeles waltlgenome.</title>
        <authorList>
            <person name="Brown T."/>
            <person name="Elewa A."/>
            <person name="Iarovenko S."/>
            <person name="Subramanian E."/>
            <person name="Araus A.J."/>
            <person name="Petzold A."/>
            <person name="Susuki M."/>
            <person name="Suzuki K.-i.T."/>
            <person name="Hayashi T."/>
            <person name="Toyoda A."/>
            <person name="Oliveira C."/>
            <person name="Osipova E."/>
            <person name="Leigh N.D."/>
            <person name="Simon A."/>
            <person name="Yun M.H."/>
        </authorList>
    </citation>
    <scope>NUCLEOTIDE SEQUENCE</scope>
    <source>
        <strain evidence="2">20211129_DDA</strain>
        <tissue evidence="2">Liver</tissue>
    </source>
</reference>
<dbReference type="AlphaFoldDB" id="A0AAV7RL28"/>
<evidence type="ECO:0000313" key="3">
    <source>
        <dbReference type="Proteomes" id="UP001066276"/>
    </source>
</evidence>
<gene>
    <name evidence="2" type="ORF">NDU88_005913</name>
</gene>
<evidence type="ECO:0000256" key="1">
    <source>
        <dbReference type="SAM" id="MobiDB-lite"/>
    </source>
</evidence>
<proteinExistence type="predicted"/>
<evidence type="ECO:0000313" key="2">
    <source>
        <dbReference type="EMBL" id="KAJ1153151.1"/>
    </source>
</evidence>
<name>A0AAV7RL28_PLEWA</name>
<dbReference type="EMBL" id="JANPWB010000009">
    <property type="protein sequence ID" value="KAJ1153151.1"/>
    <property type="molecule type" value="Genomic_DNA"/>
</dbReference>
<organism evidence="2 3">
    <name type="scientific">Pleurodeles waltl</name>
    <name type="common">Iberian ribbed newt</name>
    <dbReference type="NCBI Taxonomy" id="8319"/>
    <lineage>
        <taxon>Eukaryota</taxon>
        <taxon>Metazoa</taxon>
        <taxon>Chordata</taxon>
        <taxon>Craniata</taxon>
        <taxon>Vertebrata</taxon>
        <taxon>Euteleostomi</taxon>
        <taxon>Amphibia</taxon>
        <taxon>Batrachia</taxon>
        <taxon>Caudata</taxon>
        <taxon>Salamandroidea</taxon>
        <taxon>Salamandridae</taxon>
        <taxon>Pleurodelinae</taxon>
        <taxon>Pleurodeles</taxon>
    </lineage>
</organism>
<feature type="compositionally biased region" description="Basic residues" evidence="1">
    <location>
        <begin position="34"/>
        <end position="54"/>
    </location>
</feature>
<protein>
    <submittedName>
        <fullName evidence="2">Uncharacterized protein</fullName>
    </submittedName>
</protein>
<feature type="region of interest" description="Disordered" evidence="1">
    <location>
        <begin position="1"/>
        <end position="64"/>
    </location>
</feature>
<comment type="caution">
    <text evidence="2">The sequence shown here is derived from an EMBL/GenBank/DDBJ whole genome shotgun (WGS) entry which is preliminary data.</text>
</comment>
<sequence length="119" mass="12839">MGGQSENIQIGRGTRQEQTKEVAGGTGRFPQPSHRPRPAYKRRAPRGTRNKPRKLPGEQDAFPSPPTCLCQHIIGAPLTGRGTCPGVHQGEDRAELGPSTPAFARLRPGRAPSLHCCIL</sequence>
<keyword evidence="3" id="KW-1185">Reference proteome</keyword>
<accession>A0AAV7RL28</accession>
<dbReference type="Proteomes" id="UP001066276">
    <property type="component" value="Chromosome 5"/>
</dbReference>